<accession>A0A7X8SNP0</accession>
<dbReference type="InterPro" id="IPR012554">
    <property type="entry name" value="DegQ"/>
</dbReference>
<sequence>MFWSVNNIKRLLQKLKNKKRETNASLRNSNI</sequence>
<proteinExistence type="predicted"/>
<dbReference type="Pfam" id="PF08181">
    <property type="entry name" value="DegQ"/>
    <property type="match status" value="1"/>
</dbReference>
<evidence type="ECO:0000313" key="2">
    <source>
        <dbReference type="Proteomes" id="UP000585050"/>
    </source>
</evidence>
<dbReference type="AlphaFoldDB" id="A0A7X8SNP0"/>
<gene>
    <name evidence="1" type="ORF">HGP29_20395</name>
</gene>
<dbReference type="GO" id="GO:1900192">
    <property type="term" value="P:positive regulation of single-species biofilm formation"/>
    <property type="evidence" value="ECO:0007669"/>
    <property type="project" value="InterPro"/>
</dbReference>
<reference evidence="1 2" key="1">
    <citation type="submission" date="2020-04" db="EMBL/GenBank/DDBJ databases">
        <title>Flammeovirga sp. SR4, a novel species isolated from seawater.</title>
        <authorList>
            <person name="Wang X."/>
        </authorList>
    </citation>
    <scope>NUCLEOTIDE SEQUENCE [LARGE SCALE GENOMIC DNA]</scope>
    <source>
        <strain evidence="1 2">SR4</strain>
    </source>
</reference>
<dbReference type="Proteomes" id="UP000585050">
    <property type="component" value="Unassembled WGS sequence"/>
</dbReference>
<organism evidence="1 2">
    <name type="scientific">Flammeovirga agarivorans</name>
    <dbReference type="NCBI Taxonomy" id="2726742"/>
    <lineage>
        <taxon>Bacteria</taxon>
        <taxon>Pseudomonadati</taxon>
        <taxon>Bacteroidota</taxon>
        <taxon>Cytophagia</taxon>
        <taxon>Cytophagales</taxon>
        <taxon>Flammeovirgaceae</taxon>
        <taxon>Flammeovirga</taxon>
    </lineage>
</organism>
<keyword evidence="2" id="KW-1185">Reference proteome</keyword>
<protein>
    <submittedName>
        <fullName evidence="1">Uncharacterized protein</fullName>
    </submittedName>
</protein>
<evidence type="ECO:0000313" key="1">
    <source>
        <dbReference type="EMBL" id="NLR93570.1"/>
    </source>
</evidence>
<name>A0A7X8SNP0_9BACT</name>
<comment type="caution">
    <text evidence="1">The sequence shown here is derived from an EMBL/GenBank/DDBJ whole genome shotgun (WGS) entry which is preliminary data.</text>
</comment>
<dbReference type="EMBL" id="JABAIL010000007">
    <property type="protein sequence ID" value="NLR93570.1"/>
    <property type="molecule type" value="Genomic_DNA"/>
</dbReference>